<reference evidence="3 4" key="1">
    <citation type="journal article" date="2012" name="Nat. Genet.">
        <title>The yak genome and adaptation to life at high altitude.</title>
        <authorList>
            <person name="Qiu Q."/>
            <person name="Zhang G."/>
            <person name="Ma T."/>
            <person name="Qian W."/>
            <person name="Wang J."/>
            <person name="Ye Z."/>
            <person name="Cao C."/>
            <person name="Hu Q."/>
            <person name="Kim J."/>
            <person name="Larkin D.M."/>
            <person name="Auvil L."/>
            <person name="Capitanu B."/>
            <person name="Ma J."/>
            <person name="Lewin H.A."/>
            <person name="Qian X."/>
            <person name="Lang Y."/>
            <person name="Zhou R."/>
            <person name="Wang L."/>
            <person name="Wang K."/>
            <person name="Xia J."/>
            <person name="Liao S."/>
            <person name="Pan S."/>
            <person name="Lu X."/>
            <person name="Hou H."/>
            <person name="Wang Y."/>
            <person name="Zang X."/>
            <person name="Yin Y."/>
            <person name="Ma H."/>
            <person name="Zhang J."/>
            <person name="Wang Z."/>
            <person name="Zhang Y."/>
            <person name="Zhang D."/>
            <person name="Yonezawa T."/>
            <person name="Hasegawa M."/>
            <person name="Zhong Y."/>
            <person name="Liu W."/>
            <person name="Zhang Y."/>
            <person name="Huang Z."/>
            <person name="Zhang S."/>
            <person name="Long R."/>
            <person name="Yang H."/>
            <person name="Wang J."/>
            <person name="Lenstra J.A."/>
            <person name="Cooper D.N."/>
            <person name="Wu Y."/>
            <person name="Wang J."/>
            <person name="Shi P."/>
            <person name="Wang J."/>
            <person name="Liu J."/>
        </authorList>
    </citation>
    <scope>NUCLEOTIDE SEQUENCE [LARGE SCALE GENOMIC DNA]</scope>
    <source>
        <strain evidence="4">yakQH1</strain>
    </source>
</reference>
<accession>L8HSF1</accession>
<feature type="domain" description="MAGE" evidence="2">
    <location>
        <begin position="111"/>
        <end position="310"/>
    </location>
</feature>
<organism evidence="3 4">
    <name type="scientific">Bos mutus</name>
    <name type="common">wild yak</name>
    <dbReference type="NCBI Taxonomy" id="72004"/>
    <lineage>
        <taxon>Eukaryota</taxon>
        <taxon>Metazoa</taxon>
        <taxon>Chordata</taxon>
        <taxon>Craniata</taxon>
        <taxon>Vertebrata</taxon>
        <taxon>Euteleostomi</taxon>
        <taxon>Mammalia</taxon>
        <taxon>Eutheria</taxon>
        <taxon>Laurasiatheria</taxon>
        <taxon>Artiodactyla</taxon>
        <taxon>Ruminantia</taxon>
        <taxon>Pecora</taxon>
        <taxon>Bovidae</taxon>
        <taxon>Bovinae</taxon>
        <taxon>Bos</taxon>
    </lineage>
</organism>
<dbReference type="InterPro" id="IPR041899">
    <property type="entry name" value="MAGE_WH2"/>
</dbReference>
<dbReference type="SMART" id="SM01392">
    <property type="entry name" value="MAGE_N"/>
    <property type="match status" value="1"/>
</dbReference>
<proteinExistence type="predicted"/>
<dbReference type="PROSITE" id="PS50838">
    <property type="entry name" value="MAGE"/>
    <property type="match status" value="1"/>
</dbReference>
<dbReference type="FunFam" id="1.10.10.1200:FF:000007">
    <property type="entry name" value="Melanoma-associated antigen C2"/>
    <property type="match status" value="1"/>
</dbReference>
<protein>
    <submittedName>
        <fullName evidence="3">Melanoma-associated antigen B1</fullName>
    </submittedName>
</protein>
<name>L8HSF1_9CETA</name>
<dbReference type="Pfam" id="PF12440">
    <property type="entry name" value="MAGE_N"/>
    <property type="match status" value="1"/>
</dbReference>
<dbReference type="Gene3D" id="1.10.10.1210">
    <property type="entry name" value="MAGE homology domain, winged helix WH2 motif"/>
    <property type="match status" value="1"/>
</dbReference>
<evidence type="ECO:0000256" key="1">
    <source>
        <dbReference type="SAM" id="MobiDB-lite"/>
    </source>
</evidence>
<dbReference type="Gene3D" id="1.10.10.1200">
    <property type="entry name" value="MAGE homology domain, winged helix WH1 motif"/>
    <property type="match status" value="1"/>
</dbReference>
<feature type="compositionally biased region" description="Polar residues" evidence="1">
    <location>
        <begin position="19"/>
        <end position="32"/>
    </location>
</feature>
<dbReference type="Proteomes" id="UP000011080">
    <property type="component" value="Unassembled WGS sequence"/>
</dbReference>
<dbReference type="EMBL" id="JH883771">
    <property type="protein sequence ID" value="ELR45947.1"/>
    <property type="molecule type" value="Genomic_DNA"/>
</dbReference>
<dbReference type="GO" id="GO:0005634">
    <property type="term" value="C:nucleus"/>
    <property type="evidence" value="ECO:0007669"/>
    <property type="project" value="TreeGrafter"/>
</dbReference>
<dbReference type="InterPro" id="IPR041898">
    <property type="entry name" value="MAGE_WH1"/>
</dbReference>
<dbReference type="InterPro" id="IPR021072">
    <property type="entry name" value="MAGE_N"/>
</dbReference>
<evidence type="ECO:0000313" key="3">
    <source>
        <dbReference type="EMBL" id="ELR45947.1"/>
    </source>
</evidence>
<gene>
    <name evidence="3" type="ORF">M91_18924</name>
</gene>
<dbReference type="AlphaFoldDB" id="L8HSF1"/>
<dbReference type="SMART" id="SM01373">
    <property type="entry name" value="MAGE"/>
    <property type="match status" value="1"/>
</dbReference>
<dbReference type="InterPro" id="IPR037445">
    <property type="entry name" value="MAGE"/>
</dbReference>
<dbReference type="Pfam" id="PF01454">
    <property type="entry name" value="MAGE"/>
    <property type="match status" value="1"/>
</dbReference>
<dbReference type="InterPro" id="IPR002190">
    <property type="entry name" value="MHD_dom"/>
</dbReference>
<feature type="compositionally biased region" description="Basic residues" evidence="1">
    <location>
        <begin position="1"/>
        <end position="15"/>
    </location>
</feature>
<feature type="non-terminal residue" evidence="3">
    <location>
        <position position="1"/>
    </location>
</feature>
<dbReference type="FunFam" id="1.10.10.1210:FF:000001">
    <property type="entry name" value="melanoma-associated antigen D1"/>
    <property type="match status" value="1"/>
</dbReference>
<dbReference type="PANTHER" id="PTHR11736">
    <property type="entry name" value="MELANOMA-ASSOCIATED ANTIGEN MAGE ANTIGEN"/>
    <property type="match status" value="1"/>
</dbReference>
<sequence>MPRMHKNKYHARVKCHQVQGDTQYPQEAQTSAVAAPKEECPSSPLSVPQGSPPSSPATGDHQEFQEAMAPSSPDVGPSFSGSDKGAQGPEEESAGASQAAPATQSPRKDPVTRKASMLLEFLLERSTKKEPISQHALLKVIGSKYREHIPEILRRASKHMELVFGLELTEVDRSRNIYAPINKLNLRGDEGPSDEGGVPKSGFLMVLLGIIFMKCNRATREKIWEFLSMLGVYAGRRHCIFGEPRRLITKDLVRKEYLNYRRVPNSDPPRYEFLWGPRACVETSKMKVLEALAKFHGRVPSSFPDLYDEALRDQAER</sequence>
<dbReference type="PANTHER" id="PTHR11736:SF67">
    <property type="entry name" value="MELANOMA-ASSOCIATED ANTIGEN B6B"/>
    <property type="match status" value="1"/>
</dbReference>
<dbReference type="STRING" id="72004.ENSBMUP00000035949"/>
<evidence type="ECO:0000259" key="2">
    <source>
        <dbReference type="PROSITE" id="PS50838"/>
    </source>
</evidence>
<dbReference type="GO" id="GO:0000122">
    <property type="term" value="P:negative regulation of transcription by RNA polymerase II"/>
    <property type="evidence" value="ECO:0007669"/>
    <property type="project" value="TreeGrafter"/>
</dbReference>
<evidence type="ECO:0000313" key="4">
    <source>
        <dbReference type="Proteomes" id="UP000011080"/>
    </source>
</evidence>
<feature type="region of interest" description="Disordered" evidence="1">
    <location>
        <begin position="1"/>
        <end position="112"/>
    </location>
</feature>